<dbReference type="EC" id="2.3.1.180" evidence="14"/>
<dbReference type="InterPro" id="IPR016039">
    <property type="entry name" value="Thiolase-like"/>
</dbReference>
<feature type="region of interest" description="ACP-binding" evidence="14">
    <location>
        <begin position="242"/>
        <end position="246"/>
    </location>
</feature>
<dbReference type="InterPro" id="IPR013747">
    <property type="entry name" value="ACP_syn_III_C"/>
</dbReference>
<reference evidence="17 18" key="1">
    <citation type="submission" date="2011-08" db="EMBL/GenBank/DDBJ databases">
        <title>The Genome Sequence of Johnsonella ignava ATCC 51276.</title>
        <authorList>
            <consortium name="The Broad Institute Genome Sequencing Platform"/>
            <person name="Earl A."/>
            <person name="Ward D."/>
            <person name="Feldgarden M."/>
            <person name="Gevers D."/>
            <person name="Izard J."/>
            <person name="Blanton J.M."/>
            <person name="Baranova O.V."/>
            <person name="Dewhirst F.E."/>
            <person name="Young S.K."/>
            <person name="Zeng Q."/>
            <person name="Gargeya S."/>
            <person name="Fitzgerald M."/>
            <person name="Haas B."/>
            <person name="Abouelleil A."/>
            <person name="Alvarado L."/>
            <person name="Arachchi H.M."/>
            <person name="Berlin A."/>
            <person name="Brown A."/>
            <person name="Chapman S.B."/>
            <person name="Chen Z."/>
            <person name="Dunbar C."/>
            <person name="Freedman E."/>
            <person name="Gearin G."/>
            <person name="Gellesch M."/>
            <person name="Goldberg J."/>
            <person name="Griggs A."/>
            <person name="Gujja S."/>
            <person name="Heiman D."/>
            <person name="Howarth C."/>
            <person name="Larson L."/>
            <person name="Lui A."/>
            <person name="MacDonald P.J.P."/>
            <person name="Montmayeur A."/>
            <person name="Murphy C."/>
            <person name="Neiman D."/>
            <person name="Pearson M."/>
            <person name="Priest M."/>
            <person name="Roberts A."/>
            <person name="Saif S."/>
            <person name="Shea T."/>
            <person name="Shenoy N."/>
            <person name="Sisk P."/>
            <person name="Stolte C."/>
            <person name="Sykes S."/>
            <person name="Wortman J."/>
            <person name="Nusbaum C."/>
            <person name="Birren B."/>
        </authorList>
    </citation>
    <scope>NUCLEOTIDE SEQUENCE [LARGE SCALE GENOMIC DNA]</scope>
    <source>
        <strain evidence="17 18">ATCC 51276</strain>
    </source>
</reference>
<dbReference type="RefSeq" id="WP_005542275.1">
    <property type="nucleotide sequence ID" value="NZ_JH378844.1"/>
</dbReference>
<evidence type="ECO:0000259" key="16">
    <source>
        <dbReference type="Pfam" id="PF08545"/>
    </source>
</evidence>
<dbReference type="OrthoDB" id="9815506at2"/>
<dbReference type="NCBIfam" id="NF006829">
    <property type="entry name" value="PRK09352.1"/>
    <property type="match status" value="1"/>
</dbReference>
<dbReference type="GO" id="GO:0006633">
    <property type="term" value="P:fatty acid biosynthetic process"/>
    <property type="evidence" value="ECO:0007669"/>
    <property type="project" value="UniProtKB-UniRule"/>
</dbReference>
<evidence type="ECO:0000256" key="8">
    <source>
        <dbReference type="ARBA" id="ARBA00023268"/>
    </source>
</evidence>
<comment type="subunit">
    <text evidence="14">Homodimer.</text>
</comment>
<dbReference type="PANTHER" id="PTHR43091">
    <property type="entry name" value="3-OXOACYL-[ACYL-CARRIER-PROTEIN] SYNTHASE"/>
    <property type="match status" value="1"/>
</dbReference>
<dbReference type="Gene3D" id="3.40.47.10">
    <property type="match status" value="1"/>
</dbReference>
<evidence type="ECO:0000256" key="10">
    <source>
        <dbReference type="ARBA" id="ARBA00051096"/>
    </source>
</evidence>
<keyword evidence="7 14" id="KW-0275">Fatty acid biosynthesis</keyword>
<dbReference type="InterPro" id="IPR004655">
    <property type="entry name" value="FabH"/>
</dbReference>
<dbReference type="AlphaFoldDB" id="G5GKZ3"/>
<feature type="domain" description="Beta-ketoacyl-[acyl-carrier-protein] synthase III N-terminal" evidence="16">
    <location>
        <begin position="106"/>
        <end position="185"/>
    </location>
</feature>
<evidence type="ECO:0000256" key="12">
    <source>
        <dbReference type="ARBA" id="ARBA00052467"/>
    </source>
</evidence>
<comment type="pathway">
    <text evidence="1 14">Lipid metabolism; fatty acid biosynthesis.</text>
</comment>
<keyword evidence="6 14" id="KW-0443">Lipid metabolism</keyword>
<comment type="domain">
    <text evidence="14">The last Arg residue of the ACP-binding site is essential for the weak association between ACP/AcpP and FabH.</text>
</comment>
<dbReference type="PANTHER" id="PTHR43091:SF1">
    <property type="entry name" value="BETA-KETOACYL-[ACYL-CARRIER-PROTEIN] SYNTHASE III, CHLOROPLASTIC"/>
    <property type="match status" value="1"/>
</dbReference>
<accession>G5GKZ3</accession>
<feature type="active site" evidence="14">
    <location>
        <position position="241"/>
    </location>
</feature>
<evidence type="ECO:0000256" key="2">
    <source>
        <dbReference type="ARBA" id="ARBA00008642"/>
    </source>
</evidence>
<evidence type="ECO:0000256" key="4">
    <source>
        <dbReference type="ARBA" id="ARBA00022679"/>
    </source>
</evidence>
<dbReference type="STRING" id="679200.HMPREF9333_02238"/>
<feature type="active site" evidence="14">
    <location>
        <position position="271"/>
    </location>
</feature>
<comment type="subcellular location">
    <subcellularLocation>
        <location evidence="14">Cytoplasm</location>
    </subcellularLocation>
</comment>
<dbReference type="SUPFAM" id="SSF53901">
    <property type="entry name" value="Thiolase-like"/>
    <property type="match status" value="1"/>
</dbReference>
<proteinExistence type="inferred from homology"/>
<dbReference type="Proteomes" id="UP000003011">
    <property type="component" value="Unassembled WGS sequence"/>
</dbReference>
<dbReference type="FunFam" id="3.40.47.10:FF:000004">
    <property type="entry name" value="3-oxoacyl-[acyl-carrier-protein] synthase 3"/>
    <property type="match status" value="1"/>
</dbReference>
<keyword evidence="14" id="KW-0963">Cytoplasm</keyword>
<dbReference type="UniPathway" id="UPA00094"/>
<evidence type="ECO:0000256" key="3">
    <source>
        <dbReference type="ARBA" id="ARBA00022516"/>
    </source>
</evidence>
<sequence length="314" mass="33429">MDIVLSGSGSALPEKNLTNDDLSRIVDTSDEWIKSRTGIVDRHICKEDEPLSLLALKSAQKALEMSGIKGSQLELIVAGTSSPDRNFPGCACDVQAGLGAEGAVCFDVSAACSGFIYAVHVAESMMRASGYKNALVIGADALSRHIDWTDRTTCVLFGDGAAAAVLVSGEFGGRGIIASSLGSDGSRGACLTCGSIGEDKKLYMDGSEVFKFAIRKVPENIQETINKSGLKKEDISLFVLHQANKRIIEMVAKKLGLSEERFPINLEYTGNTSGASIPILLDELIRAKRIKKGDNILLSGFGAGLTWGSLIFKY</sequence>
<protein>
    <recommendedName>
        <fullName evidence="14">Beta-ketoacyl-[acyl-carrier-protein] synthase III</fullName>
        <shortName evidence="14">Beta-ketoacyl-ACP synthase III</shortName>
        <shortName evidence="14">KAS III</shortName>
        <ecNumber evidence="14">2.3.1.180</ecNumber>
    </recommendedName>
    <alternativeName>
        <fullName evidence="14">3-oxoacyl-[acyl-carrier-protein] synthase 3</fullName>
    </alternativeName>
    <alternativeName>
        <fullName evidence="14">3-oxoacyl-[acyl-carrier-protein] synthase III</fullName>
    </alternativeName>
</protein>
<comment type="caution">
    <text evidence="17">The sequence shown here is derived from an EMBL/GenBank/DDBJ whole genome shotgun (WGS) entry which is preliminary data.</text>
</comment>
<evidence type="ECO:0000313" key="18">
    <source>
        <dbReference type="Proteomes" id="UP000003011"/>
    </source>
</evidence>
<evidence type="ECO:0000259" key="15">
    <source>
        <dbReference type="Pfam" id="PF08541"/>
    </source>
</evidence>
<dbReference type="EMBL" id="ACZL01000052">
    <property type="protein sequence ID" value="EHI54596.1"/>
    <property type="molecule type" value="Genomic_DNA"/>
</dbReference>
<evidence type="ECO:0000313" key="17">
    <source>
        <dbReference type="EMBL" id="EHI54596.1"/>
    </source>
</evidence>
<dbReference type="InterPro" id="IPR013751">
    <property type="entry name" value="ACP_syn_III_N"/>
</dbReference>
<dbReference type="GO" id="GO:0005737">
    <property type="term" value="C:cytoplasm"/>
    <property type="evidence" value="ECO:0007669"/>
    <property type="project" value="UniProtKB-SubCell"/>
</dbReference>
<comment type="catalytic activity">
    <reaction evidence="12">
        <text>2-methylpropanoyl-CoA + malonyl-[ACP] + H(+) = 4-methyl-3-oxopentanoyl-[ACP] + CO2 + CoA</text>
        <dbReference type="Rhea" id="RHEA:42268"/>
        <dbReference type="Rhea" id="RHEA-COMP:9623"/>
        <dbReference type="Rhea" id="RHEA-COMP:9940"/>
        <dbReference type="ChEBI" id="CHEBI:15378"/>
        <dbReference type="ChEBI" id="CHEBI:16526"/>
        <dbReference type="ChEBI" id="CHEBI:57287"/>
        <dbReference type="ChEBI" id="CHEBI:57338"/>
        <dbReference type="ChEBI" id="CHEBI:78449"/>
        <dbReference type="ChEBI" id="CHEBI:78820"/>
        <dbReference type="EC" id="2.3.1.300"/>
    </reaction>
    <physiologicalReaction direction="left-to-right" evidence="12">
        <dbReference type="Rhea" id="RHEA:42269"/>
    </physiologicalReaction>
</comment>
<feature type="active site" evidence="14">
    <location>
        <position position="112"/>
    </location>
</feature>
<dbReference type="Pfam" id="PF08541">
    <property type="entry name" value="ACP_syn_III_C"/>
    <property type="match status" value="1"/>
</dbReference>
<gene>
    <name evidence="14" type="primary">fabH</name>
    <name evidence="17" type="ORF">HMPREF9333_02238</name>
</gene>
<dbReference type="eggNOG" id="COG0332">
    <property type="taxonomic scope" value="Bacteria"/>
</dbReference>
<keyword evidence="9 14" id="KW-0012">Acyltransferase</keyword>
<feature type="domain" description="Beta-ketoacyl-[acyl-carrier-protein] synthase III C-terminal" evidence="15">
    <location>
        <begin position="226"/>
        <end position="314"/>
    </location>
</feature>
<dbReference type="PATRIC" id="fig|679200.3.peg.2353"/>
<comment type="catalytic activity">
    <reaction evidence="10">
        <text>malonyl-[ACP] + acetyl-CoA + H(+) = 3-oxobutanoyl-[ACP] + CO2 + CoA</text>
        <dbReference type="Rhea" id="RHEA:12080"/>
        <dbReference type="Rhea" id="RHEA-COMP:9623"/>
        <dbReference type="Rhea" id="RHEA-COMP:9625"/>
        <dbReference type="ChEBI" id="CHEBI:15378"/>
        <dbReference type="ChEBI" id="CHEBI:16526"/>
        <dbReference type="ChEBI" id="CHEBI:57287"/>
        <dbReference type="ChEBI" id="CHEBI:57288"/>
        <dbReference type="ChEBI" id="CHEBI:78449"/>
        <dbReference type="ChEBI" id="CHEBI:78450"/>
        <dbReference type="EC" id="2.3.1.180"/>
    </reaction>
    <physiologicalReaction direction="left-to-right" evidence="10">
        <dbReference type="Rhea" id="RHEA:12081"/>
    </physiologicalReaction>
</comment>
<comment type="catalytic activity">
    <reaction evidence="11">
        <text>(2S)-2-methylbutanoyl-CoA + malonyl-[ACP] + H(+) = (4S)-4-methyl-3-oxohexanoyl-[ACP] + CO2 + CoA</text>
        <dbReference type="Rhea" id="RHEA:42276"/>
        <dbReference type="Rhea" id="RHEA-COMP:9623"/>
        <dbReference type="Rhea" id="RHEA-COMP:17148"/>
        <dbReference type="ChEBI" id="CHEBI:15378"/>
        <dbReference type="ChEBI" id="CHEBI:16526"/>
        <dbReference type="ChEBI" id="CHEBI:57287"/>
        <dbReference type="ChEBI" id="CHEBI:78449"/>
        <dbReference type="ChEBI" id="CHEBI:88166"/>
        <dbReference type="ChEBI" id="CHEBI:167462"/>
        <dbReference type="EC" id="2.3.1.300"/>
    </reaction>
    <physiologicalReaction direction="left-to-right" evidence="11">
        <dbReference type="Rhea" id="RHEA:42277"/>
    </physiologicalReaction>
</comment>
<evidence type="ECO:0000256" key="7">
    <source>
        <dbReference type="ARBA" id="ARBA00023160"/>
    </source>
</evidence>
<keyword evidence="8 14" id="KW-0511">Multifunctional enzyme</keyword>
<evidence type="ECO:0000256" key="9">
    <source>
        <dbReference type="ARBA" id="ARBA00023315"/>
    </source>
</evidence>
<keyword evidence="18" id="KW-1185">Reference proteome</keyword>
<evidence type="ECO:0000256" key="11">
    <source>
        <dbReference type="ARBA" id="ARBA00052407"/>
    </source>
</evidence>
<keyword evidence="5 14" id="KW-0276">Fatty acid metabolism</keyword>
<evidence type="ECO:0000256" key="6">
    <source>
        <dbReference type="ARBA" id="ARBA00023098"/>
    </source>
</evidence>
<comment type="catalytic activity">
    <reaction evidence="13">
        <text>3-methylbutanoyl-CoA + malonyl-[ACP] + H(+) = 5-methyl-3-oxohexanoyl-[ACP] + CO2 + CoA</text>
        <dbReference type="Rhea" id="RHEA:42272"/>
        <dbReference type="Rhea" id="RHEA-COMP:9623"/>
        <dbReference type="Rhea" id="RHEA-COMP:9941"/>
        <dbReference type="ChEBI" id="CHEBI:15378"/>
        <dbReference type="ChEBI" id="CHEBI:16526"/>
        <dbReference type="ChEBI" id="CHEBI:57287"/>
        <dbReference type="ChEBI" id="CHEBI:57345"/>
        <dbReference type="ChEBI" id="CHEBI:78449"/>
        <dbReference type="ChEBI" id="CHEBI:78822"/>
        <dbReference type="EC" id="2.3.1.300"/>
    </reaction>
    <physiologicalReaction direction="left-to-right" evidence="13">
        <dbReference type="Rhea" id="RHEA:42273"/>
    </physiologicalReaction>
</comment>
<dbReference type="GO" id="GO:0033818">
    <property type="term" value="F:beta-ketoacyl-acyl-carrier-protein synthase III activity"/>
    <property type="evidence" value="ECO:0007669"/>
    <property type="project" value="UniProtKB-UniRule"/>
</dbReference>
<keyword evidence="3 14" id="KW-0444">Lipid biosynthesis</keyword>
<evidence type="ECO:0000256" key="5">
    <source>
        <dbReference type="ARBA" id="ARBA00022832"/>
    </source>
</evidence>
<comment type="function">
    <text evidence="14">Catalyzes the condensation reaction of fatty acid synthesis by the addition to an acyl acceptor of two carbons from malonyl-ACP. Catalyzes the first condensation reaction which initiates fatty acid synthesis and may therefore play a role in governing the total rate of fatty acid production. Possesses both acetoacetyl-ACP synthase and acetyl transacylase activities. Its substrate specificity determines the biosynthesis of branched-chain and/or straight-chain of fatty acids.</text>
</comment>
<keyword evidence="4 14" id="KW-0808">Transferase</keyword>
<dbReference type="HAMAP" id="MF_01815">
    <property type="entry name" value="FabH"/>
    <property type="match status" value="1"/>
</dbReference>
<name>G5GKZ3_9FIRM</name>
<comment type="similarity">
    <text evidence="2 14">Belongs to the thiolase-like superfamily. FabH family.</text>
</comment>
<evidence type="ECO:0000256" key="13">
    <source>
        <dbReference type="ARBA" id="ARBA00052985"/>
    </source>
</evidence>
<dbReference type="NCBIfam" id="TIGR00747">
    <property type="entry name" value="fabH"/>
    <property type="match status" value="1"/>
</dbReference>
<dbReference type="GO" id="GO:0004315">
    <property type="term" value="F:3-oxoacyl-[acyl-carrier-protein] synthase activity"/>
    <property type="evidence" value="ECO:0007669"/>
    <property type="project" value="InterPro"/>
</dbReference>
<dbReference type="Pfam" id="PF08545">
    <property type="entry name" value="ACP_syn_III"/>
    <property type="match status" value="1"/>
</dbReference>
<evidence type="ECO:0000256" key="14">
    <source>
        <dbReference type="HAMAP-Rule" id="MF_01815"/>
    </source>
</evidence>
<dbReference type="HOGENOM" id="CLU_039592_3_1_9"/>
<dbReference type="CDD" id="cd00830">
    <property type="entry name" value="KAS_III"/>
    <property type="match status" value="1"/>
</dbReference>
<organism evidence="17 18">
    <name type="scientific">Johnsonella ignava ATCC 51276</name>
    <dbReference type="NCBI Taxonomy" id="679200"/>
    <lineage>
        <taxon>Bacteria</taxon>
        <taxon>Bacillati</taxon>
        <taxon>Bacillota</taxon>
        <taxon>Clostridia</taxon>
        <taxon>Lachnospirales</taxon>
        <taxon>Lachnospiraceae</taxon>
        <taxon>Johnsonella</taxon>
    </lineage>
</organism>
<evidence type="ECO:0000256" key="1">
    <source>
        <dbReference type="ARBA" id="ARBA00005194"/>
    </source>
</evidence>